<evidence type="ECO:0000256" key="11">
    <source>
        <dbReference type="HAMAP-Rule" id="MF_00228"/>
    </source>
</evidence>
<keyword evidence="6 11" id="KW-0547">Nucleotide-binding</keyword>
<evidence type="ECO:0000256" key="4">
    <source>
        <dbReference type="ARBA" id="ARBA00022679"/>
    </source>
</evidence>
<evidence type="ECO:0000313" key="12">
    <source>
        <dbReference type="EMBL" id="MBC9175888.1"/>
    </source>
</evidence>
<evidence type="ECO:0000256" key="3">
    <source>
        <dbReference type="ARBA" id="ARBA00004868"/>
    </source>
</evidence>
<dbReference type="PIRSF" id="PIRSF000513">
    <property type="entry name" value="Thz_kinase"/>
    <property type="match status" value="1"/>
</dbReference>
<evidence type="ECO:0000256" key="9">
    <source>
        <dbReference type="ARBA" id="ARBA00022842"/>
    </source>
</evidence>
<dbReference type="EC" id="2.7.1.50" evidence="11"/>
<sequence>MTSPDLSSALSRLRAAAPLVHNITNQVVANITANALLAIGASPAMVLAEEEVGEFTPKAAALVVNLGTLTAPQRASMHVATEAAIEAGIPWILDPVAVGATAFRLGTAHSLLERGPSVIRGNASEILALAGEVAGGKGVDSAHRAEAAREAARRLARRSGSVVAVTGATDYVTDGTGMLAIANGHPLLTRITGTGCTATALIGAFLGAGLDGMAAATAGLAVLGVAAEEAAQRATAPGSFQVALLDSLYTLGDAALARQARVSAA</sequence>
<dbReference type="InterPro" id="IPR029056">
    <property type="entry name" value="Ribokinase-like"/>
</dbReference>
<reference evidence="12 13" key="1">
    <citation type="journal article" date="2009" name="Int. J. Syst. Evol. Microbiol.">
        <title>Transfer of Teichococcus ludipueritiae and Muricoccus roseus to the genus Roseomonas, as Roseomonas ludipueritiae comb. nov. and Roseomonas rosea comb. nov., respectively, and emended description of the genus Roseomonas.</title>
        <authorList>
            <person name="Sanchez-Porro C."/>
            <person name="Gallego V."/>
            <person name="Busse H.J."/>
            <person name="Kampfer P."/>
            <person name="Ventosa A."/>
        </authorList>
    </citation>
    <scope>NUCLEOTIDE SEQUENCE [LARGE SCALE GENOMIC DNA]</scope>
    <source>
        <strain evidence="12 13">DSM 14915</strain>
    </source>
</reference>
<keyword evidence="10 11" id="KW-0784">Thiamine biosynthesis</keyword>
<evidence type="ECO:0000256" key="8">
    <source>
        <dbReference type="ARBA" id="ARBA00022840"/>
    </source>
</evidence>
<evidence type="ECO:0000256" key="1">
    <source>
        <dbReference type="ARBA" id="ARBA00001771"/>
    </source>
</evidence>
<dbReference type="HAMAP" id="MF_00228">
    <property type="entry name" value="Thz_kinase"/>
    <property type="match status" value="1"/>
</dbReference>
<feature type="binding site" evidence="11">
    <location>
        <position position="45"/>
    </location>
    <ligand>
        <name>substrate</name>
    </ligand>
</feature>
<proteinExistence type="inferred from homology"/>
<comment type="pathway">
    <text evidence="3 11">Cofactor biosynthesis; thiamine diphosphate biosynthesis; 4-methyl-5-(2-phosphoethyl)-thiazole from 5-(2-hydroxyethyl)-4-methylthiazole: step 1/1.</text>
</comment>
<keyword evidence="5 11" id="KW-0479">Metal-binding</keyword>
<evidence type="ECO:0000256" key="10">
    <source>
        <dbReference type="ARBA" id="ARBA00022977"/>
    </source>
</evidence>
<feature type="binding site" evidence="11">
    <location>
        <position position="193"/>
    </location>
    <ligand>
        <name>substrate</name>
    </ligand>
</feature>
<dbReference type="Proteomes" id="UP000603940">
    <property type="component" value="Unassembled WGS sequence"/>
</dbReference>
<dbReference type="RefSeq" id="WP_187777049.1">
    <property type="nucleotide sequence ID" value="NZ_JACTUZ010000005.1"/>
</dbReference>
<dbReference type="Pfam" id="PF02110">
    <property type="entry name" value="HK"/>
    <property type="match status" value="1"/>
</dbReference>
<evidence type="ECO:0000256" key="5">
    <source>
        <dbReference type="ARBA" id="ARBA00022723"/>
    </source>
</evidence>
<comment type="function">
    <text evidence="11">Catalyzes the phosphorylation of the hydroxyl group of 4-methyl-5-beta-hydroxyethylthiazole (THZ).</text>
</comment>
<protein>
    <recommendedName>
        <fullName evidence="11">Hydroxyethylthiazole kinase</fullName>
        <ecNumber evidence="11">2.7.1.50</ecNumber>
    </recommendedName>
    <alternativeName>
        <fullName evidence="11">4-methyl-5-beta-hydroxyethylthiazole kinase</fullName>
        <shortName evidence="11">TH kinase</shortName>
        <shortName evidence="11">Thz kinase</shortName>
    </alternativeName>
</protein>
<comment type="catalytic activity">
    <reaction evidence="1 11">
        <text>5-(2-hydroxyethyl)-4-methylthiazole + ATP = 4-methyl-5-(2-phosphooxyethyl)-thiazole + ADP + H(+)</text>
        <dbReference type="Rhea" id="RHEA:24212"/>
        <dbReference type="ChEBI" id="CHEBI:15378"/>
        <dbReference type="ChEBI" id="CHEBI:17957"/>
        <dbReference type="ChEBI" id="CHEBI:30616"/>
        <dbReference type="ChEBI" id="CHEBI:58296"/>
        <dbReference type="ChEBI" id="CHEBI:456216"/>
        <dbReference type="EC" id="2.7.1.50"/>
    </reaction>
</comment>
<keyword evidence="4 11" id="KW-0808">Transferase</keyword>
<keyword evidence="13" id="KW-1185">Reference proteome</keyword>
<dbReference type="SUPFAM" id="SSF53613">
    <property type="entry name" value="Ribokinase-like"/>
    <property type="match status" value="1"/>
</dbReference>
<evidence type="ECO:0000256" key="2">
    <source>
        <dbReference type="ARBA" id="ARBA00001946"/>
    </source>
</evidence>
<dbReference type="GO" id="GO:0004417">
    <property type="term" value="F:hydroxyethylthiazole kinase activity"/>
    <property type="evidence" value="ECO:0007669"/>
    <property type="project" value="UniProtKB-EC"/>
</dbReference>
<dbReference type="EMBL" id="JACTUZ010000005">
    <property type="protein sequence ID" value="MBC9175888.1"/>
    <property type="molecule type" value="Genomic_DNA"/>
</dbReference>
<feature type="binding site" evidence="11">
    <location>
        <position position="120"/>
    </location>
    <ligand>
        <name>ATP</name>
        <dbReference type="ChEBI" id="CHEBI:30616"/>
    </ligand>
</feature>
<dbReference type="Gene3D" id="3.40.1190.20">
    <property type="match status" value="1"/>
</dbReference>
<organism evidence="12 13">
    <name type="scientific">Pseudoroseomonas ludipueritiae</name>
    <dbReference type="NCBI Taxonomy" id="198093"/>
    <lineage>
        <taxon>Bacteria</taxon>
        <taxon>Pseudomonadati</taxon>
        <taxon>Pseudomonadota</taxon>
        <taxon>Alphaproteobacteria</taxon>
        <taxon>Acetobacterales</taxon>
        <taxon>Acetobacteraceae</taxon>
        <taxon>Pseudoroseomonas</taxon>
    </lineage>
</organism>
<accession>A0ABR7R2J2</accession>
<evidence type="ECO:0000256" key="6">
    <source>
        <dbReference type="ARBA" id="ARBA00022741"/>
    </source>
</evidence>
<dbReference type="NCBIfam" id="TIGR00694">
    <property type="entry name" value="thiM"/>
    <property type="match status" value="1"/>
</dbReference>
<comment type="caution">
    <text evidence="12">The sequence shown here is derived from an EMBL/GenBank/DDBJ whole genome shotgun (WGS) entry which is preliminary data.</text>
</comment>
<keyword evidence="9 11" id="KW-0460">Magnesium</keyword>
<gene>
    <name evidence="11 12" type="primary">thiM</name>
    <name evidence="12" type="ORF">IBL25_02870</name>
</gene>
<feature type="binding site" evidence="11">
    <location>
        <position position="166"/>
    </location>
    <ligand>
        <name>ATP</name>
        <dbReference type="ChEBI" id="CHEBI:30616"/>
    </ligand>
</feature>
<evidence type="ECO:0000256" key="7">
    <source>
        <dbReference type="ARBA" id="ARBA00022777"/>
    </source>
</evidence>
<dbReference type="PRINTS" id="PR01099">
    <property type="entry name" value="HYETHTZKNASE"/>
</dbReference>
<keyword evidence="7 11" id="KW-0418">Kinase</keyword>
<dbReference type="NCBIfam" id="NF006830">
    <property type="entry name" value="PRK09355.1"/>
    <property type="match status" value="1"/>
</dbReference>
<evidence type="ECO:0000313" key="13">
    <source>
        <dbReference type="Proteomes" id="UP000603940"/>
    </source>
</evidence>
<comment type="cofactor">
    <cofactor evidence="2 11">
        <name>Mg(2+)</name>
        <dbReference type="ChEBI" id="CHEBI:18420"/>
    </cofactor>
</comment>
<dbReference type="InterPro" id="IPR000417">
    <property type="entry name" value="Hyethyz_kinase"/>
</dbReference>
<keyword evidence="8 11" id="KW-0067">ATP-binding</keyword>
<dbReference type="CDD" id="cd01170">
    <property type="entry name" value="THZ_kinase"/>
    <property type="match status" value="1"/>
</dbReference>
<name>A0ABR7R2J2_9PROT</name>
<comment type="similarity">
    <text evidence="11">Belongs to the Thz kinase family.</text>
</comment>